<gene>
    <name evidence="1" type="ORF">L6164_018632</name>
</gene>
<organism evidence="1 2">
    <name type="scientific">Bauhinia variegata</name>
    <name type="common">Purple orchid tree</name>
    <name type="synonym">Phanera variegata</name>
    <dbReference type="NCBI Taxonomy" id="167791"/>
    <lineage>
        <taxon>Eukaryota</taxon>
        <taxon>Viridiplantae</taxon>
        <taxon>Streptophyta</taxon>
        <taxon>Embryophyta</taxon>
        <taxon>Tracheophyta</taxon>
        <taxon>Spermatophyta</taxon>
        <taxon>Magnoliopsida</taxon>
        <taxon>eudicotyledons</taxon>
        <taxon>Gunneridae</taxon>
        <taxon>Pentapetalae</taxon>
        <taxon>rosids</taxon>
        <taxon>fabids</taxon>
        <taxon>Fabales</taxon>
        <taxon>Fabaceae</taxon>
        <taxon>Cercidoideae</taxon>
        <taxon>Cercideae</taxon>
        <taxon>Bauhiniinae</taxon>
        <taxon>Bauhinia</taxon>
    </lineage>
</organism>
<keyword evidence="2" id="KW-1185">Reference proteome</keyword>
<evidence type="ECO:0000313" key="2">
    <source>
        <dbReference type="Proteomes" id="UP000828941"/>
    </source>
</evidence>
<accession>A0ACB9NCJ1</accession>
<evidence type="ECO:0000313" key="1">
    <source>
        <dbReference type="EMBL" id="KAI4333877.1"/>
    </source>
</evidence>
<dbReference type="Proteomes" id="UP000828941">
    <property type="component" value="Chromosome 7"/>
</dbReference>
<name>A0ACB9NCJ1_BAUVA</name>
<proteinExistence type="predicted"/>
<protein>
    <submittedName>
        <fullName evidence="1">Uncharacterized protein</fullName>
    </submittedName>
</protein>
<dbReference type="EMBL" id="CM039432">
    <property type="protein sequence ID" value="KAI4333877.1"/>
    <property type="molecule type" value="Genomic_DNA"/>
</dbReference>
<sequence>MCHDNGQQNWGGRKVNTNLNGSSWYNPTDIKLSSLRTVKVNLKFIFFKFLRYFIEHYYRNKKNLKNHIYTITAVGEVSEPKTFPSSAYNWFHKVSESRTNTQTFFFKKNDADVKKLTITKKCRINQYVGRN</sequence>
<comment type="caution">
    <text evidence="1">The sequence shown here is derived from an EMBL/GenBank/DDBJ whole genome shotgun (WGS) entry which is preliminary data.</text>
</comment>
<reference evidence="1 2" key="1">
    <citation type="journal article" date="2022" name="DNA Res.">
        <title>Chromosomal-level genome assembly of the orchid tree Bauhinia variegata (Leguminosae; Cercidoideae) supports the allotetraploid origin hypothesis of Bauhinia.</title>
        <authorList>
            <person name="Zhong Y."/>
            <person name="Chen Y."/>
            <person name="Zheng D."/>
            <person name="Pang J."/>
            <person name="Liu Y."/>
            <person name="Luo S."/>
            <person name="Meng S."/>
            <person name="Qian L."/>
            <person name="Wei D."/>
            <person name="Dai S."/>
            <person name="Zhou R."/>
        </authorList>
    </citation>
    <scope>NUCLEOTIDE SEQUENCE [LARGE SCALE GENOMIC DNA]</scope>
    <source>
        <strain evidence="1">BV-YZ2020</strain>
    </source>
</reference>